<proteinExistence type="predicted"/>
<name>A0ABR8Q6V9_9CLOT</name>
<dbReference type="PROSITE" id="PS51918">
    <property type="entry name" value="RADICAL_SAM"/>
    <property type="match status" value="1"/>
</dbReference>
<dbReference type="NCBIfam" id="TIGR03956">
    <property type="entry name" value="rSAM_HydE"/>
    <property type="match status" value="1"/>
</dbReference>
<dbReference type="InterPro" id="IPR007197">
    <property type="entry name" value="rSAM"/>
</dbReference>
<dbReference type="PANTHER" id="PTHR43726:SF1">
    <property type="entry name" value="BIOTIN SYNTHASE"/>
    <property type="match status" value="1"/>
</dbReference>
<keyword evidence="1" id="KW-0949">S-adenosyl-L-methionine</keyword>
<dbReference type="CDD" id="cd01335">
    <property type="entry name" value="Radical_SAM"/>
    <property type="match status" value="1"/>
</dbReference>
<evidence type="ECO:0000256" key="2">
    <source>
        <dbReference type="ARBA" id="ARBA00022723"/>
    </source>
</evidence>
<dbReference type="SUPFAM" id="SSF102114">
    <property type="entry name" value="Radical SAM enzymes"/>
    <property type="match status" value="1"/>
</dbReference>
<dbReference type="SFLD" id="SFLDG01280">
    <property type="entry name" value="HydE/PylB-like"/>
    <property type="match status" value="1"/>
</dbReference>
<dbReference type="SFLD" id="SFLDF00348">
    <property type="entry name" value="FeFe_hydrogenase_maturase_(Hyd"/>
    <property type="match status" value="1"/>
</dbReference>
<accession>A0ABR8Q6V9</accession>
<gene>
    <name evidence="6" type="primary">hydE</name>
    <name evidence="6" type="ORF">H9660_13510</name>
</gene>
<dbReference type="EMBL" id="JACSQZ010000063">
    <property type="protein sequence ID" value="MBD7916163.1"/>
    <property type="molecule type" value="Genomic_DNA"/>
</dbReference>
<dbReference type="RefSeq" id="WP_191750909.1">
    <property type="nucleotide sequence ID" value="NZ_JACSQZ010000063.1"/>
</dbReference>
<sequence length="369" mass="42077">MQIKSIIDKLYKENNATREELLFLLDNLTENDKEYLVEKAHETRMKSYGNTVYMRGLIEFTNICKKNCIYCGIRRENKEADRYRLTLEDILECVEIGDRLGYKTYVLQGGEDDYFTDERMIEIIKEIKKKYPKNAITLSLGERSYESYKKMFEAGADRYLLRHETATKELYESLHPGASFEERRKCLRDLKEIGYQVGAGFMVGLPNQSNNDLVNDLLFVKEFEPHMCGIGPFIPHKDTPLKDEKAGTVEKTTTMLALIRLLLPNVLLPSTTALGSIDPVGREKGIKAGGNVVMPNLSPTSVREKYSLYDGKICTGDEAAECRKCIEGRINKAGFKVEVTRGDNIAWAKDNGYYKVTKGNIQLENIQLI</sequence>
<keyword evidence="3" id="KW-0408">Iron</keyword>
<keyword evidence="4" id="KW-0411">Iron-sulfur</keyword>
<dbReference type="InterPro" id="IPR058240">
    <property type="entry name" value="rSAM_sf"/>
</dbReference>
<feature type="domain" description="Radical SAM core" evidence="5">
    <location>
        <begin position="50"/>
        <end position="265"/>
    </location>
</feature>
<dbReference type="SFLD" id="SFLDS00029">
    <property type="entry name" value="Radical_SAM"/>
    <property type="match status" value="1"/>
</dbReference>
<dbReference type="SFLD" id="SFLDG01082">
    <property type="entry name" value="B12-binding_domain_containing"/>
    <property type="match status" value="1"/>
</dbReference>
<dbReference type="SMART" id="SM00729">
    <property type="entry name" value="Elp3"/>
    <property type="match status" value="1"/>
</dbReference>
<evidence type="ECO:0000259" key="5">
    <source>
        <dbReference type="PROSITE" id="PS51918"/>
    </source>
</evidence>
<protein>
    <submittedName>
        <fullName evidence="6">[FeFe] hydrogenase H-cluster radical SAM maturase HydE</fullName>
    </submittedName>
</protein>
<evidence type="ECO:0000256" key="1">
    <source>
        <dbReference type="ARBA" id="ARBA00022691"/>
    </source>
</evidence>
<keyword evidence="2" id="KW-0479">Metal-binding</keyword>
<dbReference type="SFLD" id="SFLDG01060">
    <property type="entry name" value="BATS_domain_containing"/>
    <property type="match status" value="1"/>
</dbReference>
<keyword evidence="7" id="KW-1185">Reference proteome</keyword>
<evidence type="ECO:0000313" key="6">
    <source>
        <dbReference type="EMBL" id="MBD7916163.1"/>
    </source>
</evidence>
<dbReference type="InterPro" id="IPR024021">
    <property type="entry name" value="FeFe-hyd_HydE_rSAM"/>
</dbReference>
<evidence type="ECO:0000313" key="7">
    <source>
        <dbReference type="Proteomes" id="UP000640335"/>
    </source>
</evidence>
<dbReference type="PANTHER" id="PTHR43726">
    <property type="entry name" value="3-METHYLORNITHINE SYNTHASE"/>
    <property type="match status" value="1"/>
</dbReference>
<reference evidence="6 7" key="1">
    <citation type="submission" date="2020-08" db="EMBL/GenBank/DDBJ databases">
        <title>A Genomic Blueprint of the Chicken Gut Microbiome.</title>
        <authorList>
            <person name="Gilroy R."/>
            <person name="Ravi A."/>
            <person name="Getino M."/>
            <person name="Pursley I."/>
            <person name="Horton D.L."/>
            <person name="Alikhan N.-F."/>
            <person name="Baker D."/>
            <person name="Gharbi K."/>
            <person name="Hall N."/>
            <person name="Watson M."/>
            <person name="Adriaenssens E.M."/>
            <person name="Foster-Nyarko E."/>
            <person name="Jarju S."/>
            <person name="Secka A."/>
            <person name="Antonio M."/>
            <person name="Oren A."/>
            <person name="Chaudhuri R."/>
            <person name="La Ragione R.M."/>
            <person name="Hildebrand F."/>
            <person name="Pallen M.J."/>
        </authorList>
    </citation>
    <scope>NUCLEOTIDE SEQUENCE [LARGE SCALE GENOMIC DNA]</scope>
    <source>
        <strain evidence="6 7">Sa3CUN1</strain>
    </source>
</reference>
<dbReference type="Pfam" id="PF04055">
    <property type="entry name" value="Radical_SAM"/>
    <property type="match status" value="1"/>
</dbReference>
<dbReference type="Gene3D" id="3.20.20.70">
    <property type="entry name" value="Aldolase class I"/>
    <property type="match status" value="1"/>
</dbReference>
<comment type="caution">
    <text evidence="6">The sequence shown here is derived from an EMBL/GenBank/DDBJ whole genome shotgun (WGS) entry which is preliminary data.</text>
</comment>
<evidence type="ECO:0000256" key="4">
    <source>
        <dbReference type="ARBA" id="ARBA00023014"/>
    </source>
</evidence>
<dbReference type="PIRSF" id="PIRSF004762">
    <property type="entry name" value="CHP00423"/>
    <property type="match status" value="1"/>
</dbReference>
<evidence type="ECO:0000256" key="3">
    <source>
        <dbReference type="ARBA" id="ARBA00023004"/>
    </source>
</evidence>
<dbReference type="InterPro" id="IPR006638">
    <property type="entry name" value="Elp3/MiaA/NifB-like_rSAM"/>
</dbReference>
<dbReference type="InterPro" id="IPR013785">
    <property type="entry name" value="Aldolase_TIM"/>
</dbReference>
<organism evidence="6 7">
    <name type="scientific">Clostridium gallinarum</name>
    <dbReference type="NCBI Taxonomy" id="2762246"/>
    <lineage>
        <taxon>Bacteria</taxon>
        <taxon>Bacillati</taxon>
        <taxon>Bacillota</taxon>
        <taxon>Clostridia</taxon>
        <taxon>Eubacteriales</taxon>
        <taxon>Clostridiaceae</taxon>
        <taxon>Clostridium</taxon>
    </lineage>
</organism>
<dbReference type="InterPro" id="IPR034422">
    <property type="entry name" value="HydE/PylB-like"/>
</dbReference>
<dbReference type="Proteomes" id="UP000640335">
    <property type="component" value="Unassembled WGS sequence"/>
</dbReference>